<evidence type="ECO:0000256" key="1">
    <source>
        <dbReference type="SAM" id="SignalP"/>
    </source>
</evidence>
<proteinExistence type="predicted"/>
<evidence type="ECO:0000313" key="4">
    <source>
        <dbReference type="EnsemblPlants" id="ONIVA05G17000.3"/>
    </source>
</evidence>
<dbReference type="Gene3D" id="3.30.70.2700">
    <property type="match status" value="1"/>
</dbReference>
<dbReference type="PIRSF" id="PIRSF038984">
    <property type="entry name" value="FAD_binding_protein"/>
    <property type="match status" value="1"/>
</dbReference>
<evidence type="ECO:0000259" key="2">
    <source>
        <dbReference type="Pfam" id="PF01494"/>
    </source>
</evidence>
<feature type="domain" description="FAD-binding" evidence="2">
    <location>
        <begin position="200"/>
        <end position="237"/>
    </location>
</feature>
<feature type="domain" description="FAD-dependent protein C-terminal" evidence="3">
    <location>
        <begin position="370"/>
        <end position="581"/>
    </location>
</feature>
<dbReference type="Pfam" id="PF01494">
    <property type="entry name" value="FAD_binding_3"/>
    <property type="match status" value="1"/>
</dbReference>
<accession>A0A0E0HEE7</accession>
<dbReference type="PANTHER" id="PTHR42842">
    <property type="entry name" value="FAD/NAD(P)-BINDING OXIDOREDUCTASE"/>
    <property type="match status" value="1"/>
</dbReference>
<dbReference type="InterPro" id="IPR049516">
    <property type="entry name" value="FAD-depend_C"/>
</dbReference>
<reference evidence="4" key="2">
    <citation type="submission" date="2018-04" db="EMBL/GenBank/DDBJ databases">
        <title>OnivRS2 (Oryza nivara Reference Sequence Version 2).</title>
        <authorList>
            <person name="Zhang J."/>
            <person name="Kudrna D."/>
            <person name="Lee S."/>
            <person name="Talag J."/>
            <person name="Rajasekar S."/>
            <person name="Welchert J."/>
            <person name="Hsing Y.-I."/>
            <person name="Wing R.A."/>
        </authorList>
    </citation>
    <scope>NUCLEOTIDE SEQUENCE [LARGE SCALE GENOMIC DNA]</scope>
    <source>
        <strain evidence="4">SL10</strain>
    </source>
</reference>
<protein>
    <submittedName>
        <fullName evidence="4">Uncharacterized protein</fullName>
    </submittedName>
</protein>
<dbReference type="PRINTS" id="PR00419">
    <property type="entry name" value="ADXRDTASE"/>
</dbReference>
<feature type="signal peptide" evidence="1">
    <location>
        <begin position="1"/>
        <end position="25"/>
    </location>
</feature>
<sequence>MALAAASVSVLHLPAISLPLPCLQGSNPSRPSLGLTNALPWRRRGGRGAGAVAGAAGYWRLSKLAVPARDDPGKDFAGVSPPLLQAIAKALKFPVSSMLPEEAFTVIRKSFDARKILKEPQFVYTVDVDVKRLLDLEPRTWDFIARLEPKLGTIEYMPDEKVASDLVSMLNVYKQGSDGELGINDTVNNGSICSPRKKPRVAVVGSGPSGLFASLVLGELGAEVTLIERGQPVEQRGRDIGALVVRRILHSESNFCFGEVMKTFVQFGGPPNILVDGKPHLGTDKLVPLLRNFRHHLKELGVNIIFNTRVDDLVVEGGQVKGVVVSDSRLQLGSPNQTLSFDAVVLAVGHSARDTYSMLLRHNVDMHPKSFAVGLRIEHPQELINDIQYSELAAEVHKGRGRIPVADYKIVKSFGEGDAELPEQNRSCYSFCMCPGGQVVLTSTNPSELCINGMSFSRRASKWANSAFVATVSSHDFRPFESHGSLAGVEFQREFERRAATMGGGNFVVPAQCVTDFLSNRLSVTTLPPSSYRLGVRPSKLHELFPSHVTEVLQQSIIMIEEEMPGFVSSEALLHGVETRTSSPLQISRNTGTYESTSLQGLYPIGEGAGYAGGILSASVDGMYCGFALAKQLSLFHGDIESTLGKAQNQKGFVKY</sequence>
<dbReference type="GO" id="GO:0071949">
    <property type="term" value="F:FAD binding"/>
    <property type="evidence" value="ECO:0007669"/>
    <property type="project" value="InterPro"/>
</dbReference>
<keyword evidence="1" id="KW-0732">Signal</keyword>
<dbReference type="PANTHER" id="PTHR42842:SF3">
    <property type="entry name" value="FAD_NAD(P)-BINDING OXIDOREDUCTASE FAMILY PROTEIN"/>
    <property type="match status" value="1"/>
</dbReference>
<dbReference type="InterPro" id="IPR036188">
    <property type="entry name" value="FAD/NAD-bd_sf"/>
</dbReference>
<dbReference type="Proteomes" id="UP000006591">
    <property type="component" value="Chromosome 5"/>
</dbReference>
<dbReference type="InterPro" id="IPR002938">
    <property type="entry name" value="FAD-bd"/>
</dbReference>
<dbReference type="AlphaFoldDB" id="A0A0E0HEE7"/>
<evidence type="ECO:0000259" key="3">
    <source>
        <dbReference type="Pfam" id="PF21688"/>
    </source>
</evidence>
<evidence type="ECO:0000313" key="5">
    <source>
        <dbReference type="Proteomes" id="UP000006591"/>
    </source>
</evidence>
<dbReference type="EnsemblPlants" id="ONIVA05G17000.3">
    <property type="protein sequence ID" value="ONIVA05G17000.3"/>
    <property type="gene ID" value="ONIVA05G17000"/>
</dbReference>
<organism evidence="4">
    <name type="scientific">Oryza nivara</name>
    <name type="common">Indian wild rice</name>
    <name type="synonym">Oryza sativa f. spontanea</name>
    <dbReference type="NCBI Taxonomy" id="4536"/>
    <lineage>
        <taxon>Eukaryota</taxon>
        <taxon>Viridiplantae</taxon>
        <taxon>Streptophyta</taxon>
        <taxon>Embryophyta</taxon>
        <taxon>Tracheophyta</taxon>
        <taxon>Spermatophyta</taxon>
        <taxon>Magnoliopsida</taxon>
        <taxon>Liliopsida</taxon>
        <taxon>Poales</taxon>
        <taxon>Poaceae</taxon>
        <taxon>BOP clade</taxon>
        <taxon>Oryzoideae</taxon>
        <taxon>Oryzeae</taxon>
        <taxon>Oryzinae</taxon>
        <taxon>Oryza</taxon>
    </lineage>
</organism>
<dbReference type="InterPro" id="IPR028348">
    <property type="entry name" value="FAD-binding_protein"/>
</dbReference>
<dbReference type="Pfam" id="PF21688">
    <property type="entry name" value="FAD-depend_C"/>
    <property type="match status" value="1"/>
</dbReference>
<dbReference type="SUPFAM" id="SSF51905">
    <property type="entry name" value="FAD/NAD(P)-binding domain"/>
    <property type="match status" value="1"/>
</dbReference>
<dbReference type="Gramene" id="ONIVA05G17000.3">
    <property type="protein sequence ID" value="ONIVA05G17000.3"/>
    <property type="gene ID" value="ONIVA05G17000"/>
</dbReference>
<name>A0A0E0HEE7_ORYNI</name>
<dbReference type="Gene3D" id="3.50.50.60">
    <property type="entry name" value="FAD/NAD(P)-binding domain"/>
    <property type="match status" value="2"/>
</dbReference>
<keyword evidence="5" id="KW-1185">Reference proteome</keyword>
<feature type="chain" id="PRO_5002361466" evidence="1">
    <location>
        <begin position="26"/>
        <end position="656"/>
    </location>
</feature>
<reference evidence="4" key="1">
    <citation type="submission" date="2015-04" db="UniProtKB">
        <authorList>
            <consortium name="EnsemblPlants"/>
        </authorList>
    </citation>
    <scope>IDENTIFICATION</scope>
    <source>
        <strain evidence="4">SL10</strain>
    </source>
</reference>